<keyword evidence="3" id="KW-1185">Reference proteome</keyword>
<dbReference type="PANTHER" id="PTHR40078:SF1">
    <property type="entry name" value="INTEGRAL MEMBRANE PROTEIN"/>
    <property type="match status" value="1"/>
</dbReference>
<dbReference type="EMBL" id="QUNO01000022">
    <property type="protein sequence ID" value="REH31084.1"/>
    <property type="molecule type" value="Genomic_DNA"/>
</dbReference>
<organism evidence="2 3">
    <name type="scientific">Kutzneria buriramensis</name>
    <dbReference type="NCBI Taxonomy" id="1045776"/>
    <lineage>
        <taxon>Bacteria</taxon>
        <taxon>Bacillati</taxon>
        <taxon>Actinomycetota</taxon>
        <taxon>Actinomycetes</taxon>
        <taxon>Pseudonocardiales</taxon>
        <taxon>Pseudonocardiaceae</taxon>
        <taxon>Kutzneria</taxon>
    </lineage>
</organism>
<gene>
    <name evidence="2" type="ORF">BCF44_122107</name>
</gene>
<feature type="transmembrane region" description="Helical" evidence="1">
    <location>
        <begin position="12"/>
        <end position="33"/>
    </location>
</feature>
<proteinExistence type="predicted"/>
<dbReference type="AlphaFoldDB" id="A0A3E0GXT4"/>
<feature type="transmembrane region" description="Helical" evidence="1">
    <location>
        <begin position="45"/>
        <end position="70"/>
    </location>
</feature>
<feature type="transmembrane region" description="Helical" evidence="1">
    <location>
        <begin position="177"/>
        <end position="201"/>
    </location>
</feature>
<dbReference type="OrthoDB" id="154912at2"/>
<evidence type="ECO:0000313" key="2">
    <source>
        <dbReference type="EMBL" id="REH31084.1"/>
    </source>
</evidence>
<name>A0A3E0GXT4_9PSEU</name>
<evidence type="ECO:0000256" key="1">
    <source>
        <dbReference type="SAM" id="Phobius"/>
    </source>
</evidence>
<feature type="transmembrane region" description="Helical" evidence="1">
    <location>
        <begin position="104"/>
        <end position="126"/>
    </location>
</feature>
<reference evidence="2 3" key="1">
    <citation type="submission" date="2018-08" db="EMBL/GenBank/DDBJ databases">
        <title>Genomic Encyclopedia of Archaeal and Bacterial Type Strains, Phase II (KMG-II): from individual species to whole genera.</title>
        <authorList>
            <person name="Goeker M."/>
        </authorList>
    </citation>
    <scope>NUCLEOTIDE SEQUENCE [LARGE SCALE GENOMIC DNA]</scope>
    <source>
        <strain evidence="2 3">DSM 45791</strain>
    </source>
</reference>
<feature type="transmembrane region" description="Helical" evidence="1">
    <location>
        <begin position="146"/>
        <end position="171"/>
    </location>
</feature>
<dbReference type="InterPro" id="IPR038750">
    <property type="entry name" value="YczE/YyaS-like"/>
</dbReference>
<comment type="caution">
    <text evidence="2">The sequence shown here is derived from an EMBL/GenBank/DDBJ whole genome shotgun (WGS) entry which is preliminary data.</text>
</comment>
<keyword evidence="1" id="KW-1133">Transmembrane helix</keyword>
<evidence type="ECO:0000313" key="3">
    <source>
        <dbReference type="Proteomes" id="UP000256269"/>
    </source>
</evidence>
<dbReference type="Proteomes" id="UP000256269">
    <property type="component" value="Unassembled WGS sequence"/>
</dbReference>
<protein>
    <submittedName>
        <fullName evidence="2">Putative membrane protein YczE</fullName>
    </submittedName>
</protein>
<dbReference type="PANTHER" id="PTHR40078">
    <property type="entry name" value="INTEGRAL MEMBRANE PROTEIN-RELATED"/>
    <property type="match status" value="1"/>
</dbReference>
<accession>A0A3E0GXT4</accession>
<keyword evidence="1" id="KW-0812">Transmembrane</keyword>
<sequence length="218" mass="22490">MRRLNPTPFVHGAQTVFGAAVMGTGLAATYQARLGVQPWDVLHQALANLTGLTAGEIIVLVSVVTLAMWWPLRQRPGLGTVVCTLVPGPVMDFVREVLPAPDSVLPRIVLLVTGIALFAVGTALLIRARLGPGVRDGLMTGACGRWGWPIGVVRAGLEFGVLLLGLGVALLSRANVIANGSVGLGTLAIALALGPLLHVLLGRRRGAAATEASAPGQV</sequence>
<dbReference type="Pfam" id="PF19700">
    <property type="entry name" value="DUF6198"/>
    <property type="match status" value="1"/>
</dbReference>
<dbReference type="RefSeq" id="WP_116180898.1">
    <property type="nucleotide sequence ID" value="NZ_CP144376.1"/>
</dbReference>
<keyword evidence="1" id="KW-0472">Membrane</keyword>